<dbReference type="GO" id="GO:0046872">
    <property type="term" value="F:metal ion binding"/>
    <property type="evidence" value="ECO:0007669"/>
    <property type="project" value="UniProtKB-KW"/>
</dbReference>
<dbReference type="PROSITE" id="PS51819">
    <property type="entry name" value="VOC"/>
    <property type="match status" value="2"/>
</dbReference>
<dbReference type="InterPro" id="IPR018146">
    <property type="entry name" value="Glyoxalase_1_CS"/>
</dbReference>
<feature type="domain" description="VOC" evidence="2">
    <location>
        <begin position="169"/>
        <end position="279"/>
    </location>
</feature>
<dbReference type="SUPFAM" id="SSF54593">
    <property type="entry name" value="Glyoxalase/Bleomycin resistance protein/Dihydroxybiphenyl dioxygenase"/>
    <property type="match status" value="2"/>
</dbReference>
<dbReference type="InterPro" id="IPR037523">
    <property type="entry name" value="VOC_core"/>
</dbReference>
<dbReference type="Gene3D" id="3.10.180.10">
    <property type="entry name" value="2,3-Dihydroxybiphenyl 1,2-Dioxygenase, domain 1"/>
    <property type="match status" value="2"/>
</dbReference>
<dbReference type="Proteomes" id="UP000605784">
    <property type="component" value="Unassembled WGS sequence"/>
</dbReference>
<reference evidence="3" key="2">
    <citation type="submission" date="2020-09" db="EMBL/GenBank/DDBJ databases">
        <authorList>
            <person name="Sun Q."/>
            <person name="Ohkuma M."/>
        </authorList>
    </citation>
    <scope>NUCLEOTIDE SEQUENCE</scope>
    <source>
        <strain evidence="3">JCM 17820</strain>
    </source>
</reference>
<dbReference type="Pfam" id="PF00903">
    <property type="entry name" value="Glyoxalase"/>
    <property type="match status" value="2"/>
</dbReference>
<keyword evidence="4" id="KW-1185">Reference proteome</keyword>
<gene>
    <name evidence="3" type="ORF">GCM10009030_13030</name>
</gene>
<proteinExistence type="predicted"/>
<dbReference type="EMBL" id="BMOU01000001">
    <property type="protein sequence ID" value="GGN90708.1"/>
    <property type="molecule type" value="Genomic_DNA"/>
</dbReference>
<evidence type="ECO:0000259" key="2">
    <source>
        <dbReference type="PROSITE" id="PS51819"/>
    </source>
</evidence>
<accession>A0A830GKT0</accession>
<dbReference type="GO" id="GO:0004462">
    <property type="term" value="F:lactoylglutathione lyase activity"/>
    <property type="evidence" value="ECO:0007669"/>
    <property type="project" value="InterPro"/>
</dbReference>
<dbReference type="InterPro" id="IPR029068">
    <property type="entry name" value="Glyas_Bleomycin-R_OHBP_Dase"/>
</dbReference>
<dbReference type="PANTHER" id="PTHR43279">
    <property type="entry name" value="CATECHOL-2,3-DIOXYGENASE"/>
    <property type="match status" value="1"/>
</dbReference>
<dbReference type="PROSITE" id="PS00934">
    <property type="entry name" value="GLYOXALASE_I_1"/>
    <property type="match status" value="1"/>
</dbReference>
<dbReference type="RefSeq" id="WP_188995640.1">
    <property type="nucleotide sequence ID" value="NZ_BMOU01000001.1"/>
</dbReference>
<feature type="domain" description="VOC" evidence="2">
    <location>
        <begin position="13"/>
        <end position="128"/>
    </location>
</feature>
<organism evidence="3 4">
    <name type="scientific">Haloarcula pellucida</name>
    <dbReference type="NCBI Taxonomy" id="1427151"/>
    <lineage>
        <taxon>Archaea</taxon>
        <taxon>Methanobacteriati</taxon>
        <taxon>Methanobacteriota</taxon>
        <taxon>Stenosarchaea group</taxon>
        <taxon>Halobacteria</taxon>
        <taxon>Halobacteriales</taxon>
        <taxon>Haloarculaceae</taxon>
        <taxon>Haloarcula</taxon>
    </lineage>
</organism>
<sequence>MADKTDALPAETDIGRVALTVGDATETVEFYETVVGLSVHERQAARTVLGDGETPLLELHEDSGAPERSRSAAGLFHTAFRVPSRAALGDALERIDTEWQLSGVSDHLVSEALYCRDPEGNGVEIYRDRPREEWGETADGGVEMATKTLDRDGVRAAATGAKGAPEGTDVGHVHLEVTSLEAARAFYVDALGMNVRTTYDGALFLAAGDYHHHVGANVWNGRTDPASGRGLAWFELVFPNSRTVEAATDRLSTAGYEVTADGDGVSVTDGDDITLRLRS</sequence>
<protein>
    <submittedName>
        <fullName evidence="3">Glyoxalase</fullName>
    </submittedName>
</protein>
<evidence type="ECO:0000313" key="4">
    <source>
        <dbReference type="Proteomes" id="UP000605784"/>
    </source>
</evidence>
<evidence type="ECO:0000256" key="1">
    <source>
        <dbReference type="ARBA" id="ARBA00022723"/>
    </source>
</evidence>
<evidence type="ECO:0000313" key="3">
    <source>
        <dbReference type="EMBL" id="GGN90708.1"/>
    </source>
</evidence>
<dbReference type="AlphaFoldDB" id="A0A830GKT0"/>
<name>A0A830GKT0_9EURY</name>
<reference evidence="3" key="1">
    <citation type="journal article" date="2014" name="Int. J. Syst. Evol. Microbiol.">
        <title>Complete genome sequence of Corynebacterium casei LMG S-19264T (=DSM 44701T), isolated from a smear-ripened cheese.</title>
        <authorList>
            <consortium name="US DOE Joint Genome Institute (JGI-PGF)"/>
            <person name="Walter F."/>
            <person name="Albersmeier A."/>
            <person name="Kalinowski J."/>
            <person name="Ruckert C."/>
        </authorList>
    </citation>
    <scope>NUCLEOTIDE SEQUENCE</scope>
    <source>
        <strain evidence="3">JCM 17820</strain>
    </source>
</reference>
<comment type="caution">
    <text evidence="3">The sequence shown here is derived from an EMBL/GenBank/DDBJ whole genome shotgun (WGS) entry which is preliminary data.</text>
</comment>
<dbReference type="InterPro" id="IPR004360">
    <property type="entry name" value="Glyas_Fos-R_dOase_dom"/>
</dbReference>
<keyword evidence="1" id="KW-0479">Metal-binding</keyword>
<dbReference type="PANTHER" id="PTHR43279:SF1">
    <property type="entry name" value="CATECHOL-2,3-DIOXYGENASE"/>
    <property type="match status" value="1"/>
</dbReference>